<evidence type="ECO:0000256" key="4">
    <source>
        <dbReference type="ARBA" id="ARBA00022679"/>
    </source>
</evidence>
<evidence type="ECO:0000313" key="11">
    <source>
        <dbReference type="Proteomes" id="UP000253420"/>
    </source>
</evidence>
<dbReference type="EMBL" id="QOZG01000012">
    <property type="protein sequence ID" value="RCS21947.1"/>
    <property type="molecule type" value="Genomic_DNA"/>
</dbReference>
<dbReference type="Proteomes" id="UP000253420">
    <property type="component" value="Unassembled WGS sequence"/>
</dbReference>
<reference evidence="10 11" key="1">
    <citation type="submission" date="2018-07" db="EMBL/GenBank/DDBJ databases">
        <title>The draft genome of Phyllobacterium salinisoli.</title>
        <authorList>
            <person name="Liu L."/>
            <person name="Li L."/>
            <person name="Zhang X."/>
            <person name="Liang L."/>
        </authorList>
    </citation>
    <scope>NUCLEOTIDE SEQUENCE [LARGE SCALE GENOMIC DNA]</scope>
    <source>
        <strain evidence="10 11">LLAN61</strain>
    </source>
</reference>
<dbReference type="InterPro" id="IPR005467">
    <property type="entry name" value="His_kinase_dom"/>
</dbReference>
<dbReference type="OrthoDB" id="9805722at2"/>
<gene>
    <name evidence="10" type="ORF">DUT91_21050</name>
</gene>
<dbReference type="PANTHER" id="PTHR43065:SF10">
    <property type="entry name" value="PEROXIDE STRESS-ACTIVATED HISTIDINE KINASE MAK3"/>
    <property type="match status" value="1"/>
</dbReference>
<keyword evidence="3" id="KW-0597">Phosphoprotein</keyword>
<proteinExistence type="predicted"/>
<evidence type="ECO:0000256" key="8">
    <source>
        <dbReference type="ARBA" id="ARBA00023012"/>
    </source>
</evidence>
<accession>A0A368JXT2</accession>
<dbReference type="GO" id="GO:0004673">
    <property type="term" value="F:protein histidine kinase activity"/>
    <property type="evidence" value="ECO:0007669"/>
    <property type="project" value="UniProtKB-EC"/>
</dbReference>
<evidence type="ECO:0000256" key="7">
    <source>
        <dbReference type="ARBA" id="ARBA00022840"/>
    </source>
</evidence>
<evidence type="ECO:0000313" key="10">
    <source>
        <dbReference type="EMBL" id="RCS21947.1"/>
    </source>
</evidence>
<keyword evidence="7 10" id="KW-0067">ATP-binding</keyword>
<evidence type="ECO:0000259" key="9">
    <source>
        <dbReference type="PROSITE" id="PS50109"/>
    </source>
</evidence>
<dbReference type="PROSITE" id="PS50109">
    <property type="entry name" value="HIS_KIN"/>
    <property type="match status" value="1"/>
</dbReference>
<evidence type="ECO:0000256" key="5">
    <source>
        <dbReference type="ARBA" id="ARBA00022741"/>
    </source>
</evidence>
<keyword evidence="8" id="KW-0902">Two-component regulatory system</keyword>
<dbReference type="InterPro" id="IPR003594">
    <property type="entry name" value="HATPase_dom"/>
</dbReference>
<sequence length="239" mass="25494">MSLNRNSNVAIYGRPVEQAKAGVVHDLGNLIQIAVSALNRISWDSGVSIAPALEPVIASARTALDQAGALVRETIGEAQESDRENEYASVSACLTEVETLIRCAWDNIHLEVRVGPDLPSVKCDRLSLQAAVLNLVLNAHDAMPEGGPISIDAMATLQGSKETLIELRVADSGIEMAQETMAHPFDPLFTTKVTDLGSIGLPTVKRFADKFGGSVDVENTLGAGTTVILRLPTARRVDR</sequence>
<feature type="domain" description="Histidine kinase" evidence="9">
    <location>
        <begin position="22"/>
        <end position="235"/>
    </location>
</feature>
<dbReference type="SUPFAM" id="SSF55874">
    <property type="entry name" value="ATPase domain of HSP90 chaperone/DNA topoisomerase II/histidine kinase"/>
    <property type="match status" value="1"/>
</dbReference>
<dbReference type="GO" id="GO:0000160">
    <property type="term" value="P:phosphorelay signal transduction system"/>
    <property type="evidence" value="ECO:0007669"/>
    <property type="project" value="UniProtKB-KW"/>
</dbReference>
<comment type="caution">
    <text evidence="10">The sequence shown here is derived from an EMBL/GenBank/DDBJ whole genome shotgun (WGS) entry which is preliminary data.</text>
</comment>
<name>A0A368JXT2_9HYPH</name>
<dbReference type="Pfam" id="PF02518">
    <property type="entry name" value="HATPase_c"/>
    <property type="match status" value="1"/>
</dbReference>
<evidence type="ECO:0000256" key="6">
    <source>
        <dbReference type="ARBA" id="ARBA00022777"/>
    </source>
</evidence>
<dbReference type="AlphaFoldDB" id="A0A368JXT2"/>
<protein>
    <recommendedName>
        <fullName evidence="2">histidine kinase</fullName>
        <ecNumber evidence="2">2.7.13.3</ecNumber>
    </recommendedName>
</protein>
<keyword evidence="5" id="KW-0547">Nucleotide-binding</keyword>
<organism evidence="10 11">
    <name type="scientific">Phyllobacterium salinisoli</name>
    <dbReference type="NCBI Taxonomy" id="1899321"/>
    <lineage>
        <taxon>Bacteria</taxon>
        <taxon>Pseudomonadati</taxon>
        <taxon>Pseudomonadota</taxon>
        <taxon>Alphaproteobacteria</taxon>
        <taxon>Hyphomicrobiales</taxon>
        <taxon>Phyllobacteriaceae</taxon>
        <taxon>Phyllobacterium</taxon>
    </lineage>
</organism>
<dbReference type="InterPro" id="IPR036890">
    <property type="entry name" value="HATPase_C_sf"/>
</dbReference>
<evidence type="ECO:0000256" key="1">
    <source>
        <dbReference type="ARBA" id="ARBA00000085"/>
    </source>
</evidence>
<dbReference type="EC" id="2.7.13.3" evidence="2"/>
<dbReference type="PRINTS" id="PR00344">
    <property type="entry name" value="BCTRLSENSOR"/>
</dbReference>
<keyword evidence="4" id="KW-0808">Transferase</keyword>
<dbReference type="SMART" id="SM00387">
    <property type="entry name" value="HATPase_c"/>
    <property type="match status" value="1"/>
</dbReference>
<keyword evidence="6" id="KW-0418">Kinase</keyword>
<dbReference type="Gene3D" id="3.30.565.10">
    <property type="entry name" value="Histidine kinase-like ATPase, C-terminal domain"/>
    <property type="match status" value="1"/>
</dbReference>
<dbReference type="PANTHER" id="PTHR43065">
    <property type="entry name" value="SENSOR HISTIDINE KINASE"/>
    <property type="match status" value="1"/>
</dbReference>
<evidence type="ECO:0000256" key="2">
    <source>
        <dbReference type="ARBA" id="ARBA00012438"/>
    </source>
</evidence>
<evidence type="ECO:0000256" key="3">
    <source>
        <dbReference type="ARBA" id="ARBA00022553"/>
    </source>
</evidence>
<dbReference type="GO" id="GO:0005524">
    <property type="term" value="F:ATP binding"/>
    <property type="evidence" value="ECO:0007669"/>
    <property type="project" value="UniProtKB-KW"/>
</dbReference>
<comment type="catalytic activity">
    <reaction evidence="1">
        <text>ATP + protein L-histidine = ADP + protein N-phospho-L-histidine.</text>
        <dbReference type="EC" id="2.7.13.3"/>
    </reaction>
</comment>
<keyword evidence="11" id="KW-1185">Reference proteome</keyword>
<dbReference type="InterPro" id="IPR004358">
    <property type="entry name" value="Sig_transdc_His_kin-like_C"/>
</dbReference>